<dbReference type="Gene3D" id="1.25.40.10">
    <property type="entry name" value="Tetratricopeptide repeat domain"/>
    <property type="match status" value="1"/>
</dbReference>
<keyword evidence="11" id="KW-1185">Reference proteome</keyword>
<sequence>MVHLEDEGIAKNEGEAHVPPEDSSASDVPWYLQVEPPRHVAAVEPPPLPDVPSDSPAVVGSLVEYASEELGLDDLSLLDLRKLDPPPALGPNLFMLFGTARSERHLNVSAGRLLRWLRYKHRIWADADGFLGPNERKTKLRRKAKRAKLLGTMGTDDTDDGLSTGWICVNLGTIGRGGGESAVVDEGGRVAGFGVMQSGFTIVVQIMTEYRRAEMDLESLWLKALNPSTSEESLPREAGLRETEKKTDLHPLEKALLSSSPTRPNARNSRAKDSPFGQASFYSTKADPLHGSPEELSRLLTYDFQQKGRVLDLLRARLNELAPSDARRTLGETREGQVSTPFLELFELASKHLPKSKTWEYRLAVQAKARESGHTGSITTLDDVRHLIQEMRLSGLEVTREHYLQLLSCIYSSSGADTKEQSQLAVELLRTMHQRGQGILANDVVAKIIEAKLLSGKRGSGSGFELAERLRHLAVQAELSCPDEPTLARLMTAYAARGHWDAFWDAWRTPRRYLRPRSRALYLHVFRTAAATRDSSLCSVVARQCFPEMLFEHPPVRPVGDVRDALLQCVRVADAGAEKHAETIPADARGAGRMLANREFVRLVRTLKNMG</sequence>
<feature type="compositionally biased region" description="Polar residues" evidence="9">
    <location>
        <begin position="257"/>
        <end position="268"/>
    </location>
</feature>
<dbReference type="Gene3D" id="3.30.460.10">
    <property type="entry name" value="Beta Polymerase, domain 2"/>
    <property type="match status" value="1"/>
</dbReference>
<comment type="function">
    <text evidence="8">Mitochondrial mRNA stabilization factor.</text>
</comment>
<dbReference type="PANTHER" id="PTHR28087:SF1">
    <property type="entry name" value="ATPASE SYNTHESIS PROTEIN 25, MITOCHONDRIAL"/>
    <property type="match status" value="1"/>
</dbReference>
<dbReference type="PANTHER" id="PTHR28087">
    <property type="entry name" value="ATPASE SYNTHESIS PROTEIN 25, MITOCHONDRIAL"/>
    <property type="match status" value="1"/>
</dbReference>
<feature type="region of interest" description="Disordered" evidence="9">
    <location>
        <begin position="231"/>
        <end position="290"/>
    </location>
</feature>
<evidence type="ECO:0000256" key="9">
    <source>
        <dbReference type="SAM" id="MobiDB-lite"/>
    </source>
</evidence>
<proteinExistence type="inferred from homology"/>
<feature type="compositionally biased region" description="Basic and acidic residues" evidence="9">
    <location>
        <begin position="233"/>
        <end position="253"/>
    </location>
</feature>
<comment type="subcellular location">
    <subcellularLocation>
        <location evidence="2 8">Mitochondrion inner membrane</location>
        <topology evidence="2 8">Peripheral membrane protein</topology>
        <orientation evidence="2 8">Matrix side</orientation>
    </subcellularLocation>
</comment>
<evidence type="ECO:0000256" key="6">
    <source>
        <dbReference type="ARBA" id="ARBA00023128"/>
    </source>
</evidence>
<dbReference type="STRING" id="155417.A0A4V1XA18"/>
<keyword evidence="5 8" id="KW-0809">Transit peptide</keyword>
<dbReference type="InterPro" id="IPR040152">
    <property type="entry name" value="Atp25"/>
</dbReference>
<dbReference type="AlphaFoldDB" id="A0A4V1XA18"/>
<comment type="similarity">
    <text evidence="3 8">Belongs to the ATP25 family.</text>
</comment>
<comment type="caution">
    <text evidence="10">The sequence shown here is derived from an EMBL/GenBank/DDBJ whole genome shotgun (WGS) entry which is preliminary data.</text>
</comment>
<dbReference type="InterPro" id="IPR043519">
    <property type="entry name" value="NT_sf"/>
</dbReference>
<evidence type="ECO:0000256" key="8">
    <source>
        <dbReference type="RuleBase" id="RU367062"/>
    </source>
</evidence>
<feature type="region of interest" description="Disordered" evidence="9">
    <location>
        <begin position="1"/>
        <end position="30"/>
    </location>
</feature>
<evidence type="ECO:0000256" key="5">
    <source>
        <dbReference type="ARBA" id="ARBA00022946"/>
    </source>
</evidence>
<name>A0A4V1XA18_9PEZI</name>
<gene>
    <name evidence="10" type="ORF">DL764_006588</name>
</gene>
<protein>
    <recommendedName>
        <fullName evidence="8">ATPase synthesis protein 25</fullName>
    </recommendedName>
</protein>
<dbReference type="Proteomes" id="UP000293360">
    <property type="component" value="Unassembled WGS sequence"/>
</dbReference>
<dbReference type="GO" id="GO:0140053">
    <property type="term" value="P:mitochondrial gene expression"/>
    <property type="evidence" value="ECO:0007669"/>
    <property type="project" value="UniProtKB-UniRule"/>
</dbReference>
<dbReference type="EMBL" id="QJNU01000395">
    <property type="protein sequence ID" value="RYP00252.1"/>
    <property type="molecule type" value="Genomic_DNA"/>
</dbReference>
<evidence type="ECO:0000313" key="10">
    <source>
        <dbReference type="EMBL" id="RYP00252.1"/>
    </source>
</evidence>
<accession>A0A4V1XA18</accession>
<dbReference type="FunFam" id="3.30.460.10:FF:000044">
    <property type="entry name" value="ATPase synthesis protein 25, mitochondrial"/>
    <property type="match status" value="1"/>
</dbReference>
<dbReference type="GO" id="GO:0048255">
    <property type="term" value="P:mRNA stabilization"/>
    <property type="evidence" value="ECO:0007669"/>
    <property type="project" value="TreeGrafter"/>
</dbReference>
<evidence type="ECO:0000256" key="1">
    <source>
        <dbReference type="ARBA" id="ARBA00003470"/>
    </source>
</evidence>
<reference evidence="10 11" key="1">
    <citation type="submission" date="2018-06" db="EMBL/GenBank/DDBJ databases">
        <title>Complete Genomes of Monosporascus.</title>
        <authorList>
            <person name="Robinson A.J."/>
            <person name="Natvig D.O."/>
        </authorList>
    </citation>
    <scope>NUCLEOTIDE SEQUENCE [LARGE SCALE GENOMIC DNA]</scope>
    <source>
        <strain evidence="10 11">CBS 110550</strain>
    </source>
</reference>
<feature type="compositionally biased region" description="Basic and acidic residues" evidence="9">
    <location>
        <begin position="1"/>
        <end position="20"/>
    </location>
</feature>
<dbReference type="InterPro" id="IPR011990">
    <property type="entry name" value="TPR-like_helical_dom_sf"/>
</dbReference>
<evidence type="ECO:0000256" key="3">
    <source>
        <dbReference type="ARBA" id="ARBA00010787"/>
    </source>
</evidence>
<dbReference type="OrthoDB" id="107372at2759"/>
<evidence type="ECO:0000256" key="2">
    <source>
        <dbReference type="ARBA" id="ARBA00004443"/>
    </source>
</evidence>
<dbReference type="GO" id="GO:0005743">
    <property type="term" value="C:mitochondrial inner membrane"/>
    <property type="evidence" value="ECO:0007669"/>
    <property type="project" value="UniProtKB-SubCell"/>
</dbReference>
<evidence type="ECO:0000256" key="7">
    <source>
        <dbReference type="ARBA" id="ARBA00023136"/>
    </source>
</evidence>
<organism evidence="10 11">
    <name type="scientific">Monosporascus ibericus</name>
    <dbReference type="NCBI Taxonomy" id="155417"/>
    <lineage>
        <taxon>Eukaryota</taxon>
        <taxon>Fungi</taxon>
        <taxon>Dikarya</taxon>
        <taxon>Ascomycota</taxon>
        <taxon>Pezizomycotina</taxon>
        <taxon>Sordariomycetes</taxon>
        <taxon>Xylariomycetidae</taxon>
        <taxon>Xylariales</taxon>
        <taxon>Xylariales incertae sedis</taxon>
        <taxon>Monosporascus</taxon>
    </lineage>
</organism>
<keyword evidence="4 8" id="KW-0999">Mitochondrion inner membrane</keyword>
<evidence type="ECO:0000313" key="11">
    <source>
        <dbReference type="Proteomes" id="UP000293360"/>
    </source>
</evidence>
<comment type="function">
    <text evidence="1">Probable mitochondrial mRNA stabilization factor.</text>
</comment>
<evidence type="ECO:0000256" key="4">
    <source>
        <dbReference type="ARBA" id="ARBA00022792"/>
    </source>
</evidence>
<keyword evidence="7 8" id="KW-0472">Membrane</keyword>
<keyword evidence="6 8" id="KW-0496">Mitochondrion</keyword>